<gene>
    <name evidence="1" type="ORF">AMLFYP55_00801</name>
</gene>
<reference evidence="1" key="1">
    <citation type="submission" date="2019-11" db="EMBL/GenBank/DDBJ databases">
        <authorList>
            <person name="Feng L."/>
        </authorList>
    </citation>
    <scope>NUCLEOTIDE SEQUENCE</scope>
    <source>
        <strain evidence="1">AMuciniphilaLFYP55</strain>
    </source>
</reference>
<proteinExistence type="predicted"/>
<evidence type="ECO:0000313" key="1">
    <source>
        <dbReference type="EMBL" id="VYT14477.1"/>
    </source>
</evidence>
<dbReference type="EMBL" id="CACRSS010000016">
    <property type="protein sequence ID" value="VYT14477.1"/>
    <property type="molecule type" value="Genomic_DNA"/>
</dbReference>
<dbReference type="AlphaFoldDB" id="A0A6N2UAI4"/>
<accession>A0A6N2UAI4</accession>
<organism evidence="1">
    <name type="scientific">Akkermansia muciniphila</name>
    <dbReference type="NCBI Taxonomy" id="239935"/>
    <lineage>
        <taxon>Bacteria</taxon>
        <taxon>Pseudomonadati</taxon>
        <taxon>Verrucomicrobiota</taxon>
        <taxon>Verrucomicrobiia</taxon>
        <taxon>Verrucomicrobiales</taxon>
        <taxon>Akkermansiaceae</taxon>
        <taxon>Akkermansia</taxon>
    </lineage>
</organism>
<name>A0A6N2UAI4_9BACT</name>
<protein>
    <submittedName>
        <fullName evidence="1">Uncharacterized protein</fullName>
    </submittedName>
</protein>
<sequence length="87" mass="9495">MGIKRRVNAICALVISPRLYSTDFRMPLPHTKPTGPPAAPALGEHLAAIPEKHENRIADARRFPLFRPGCGSPSGRPIMFDIPPGSR</sequence>